<keyword evidence="12" id="KW-1185">Reference proteome</keyword>
<feature type="active site" evidence="9">
    <location>
        <position position="133"/>
    </location>
</feature>
<comment type="caution">
    <text evidence="9">Lacks conserved residue(s) required for the propagation of feature annotation.</text>
</comment>
<comment type="similarity">
    <text evidence="1 9 10">Belongs to the peptidase A8 family.</text>
</comment>
<evidence type="ECO:0000256" key="8">
    <source>
        <dbReference type="ARBA" id="ARBA00023136"/>
    </source>
</evidence>
<dbReference type="PROSITE" id="PS00855">
    <property type="entry name" value="SPASE_II"/>
    <property type="match status" value="1"/>
</dbReference>
<evidence type="ECO:0000256" key="9">
    <source>
        <dbReference type="HAMAP-Rule" id="MF_00161"/>
    </source>
</evidence>
<feature type="transmembrane region" description="Helical" evidence="9">
    <location>
        <begin position="127"/>
        <end position="149"/>
    </location>
</feature>
<reference evidence="11" key="1">
    <citation type="submission" date="2021-06" db="EMBL/GenBank/DDBJ databases">
        <title>Description of novel taxa of the family Lachnospiraceae.</title>
        <authorList>
            <person name="Chaplin A.V."/>
            <person name="Sokolova S.R."/>
            <person name="Pikina A.P."/>
            <person name="Korzhanova M."/>
            <person name="Belova V."/>
            <person name="Korostin D."/>
            <person name="Efimov B.A."/>
        </authorList>
    </citation>
    <scope>NUCLEOTIDE SEQUENCE</scope>
    <source>
        <strain evidence="11">ASD5720</strain>
    </source>
</reference>
<evidence type="ECO:0000256" key="6">
    <source>
        <dbReference type="ARBA" id="ARBA00022801"/>
    </source>
</evidence>
<dbReference type="RefSeq" id="WP_158342637.1">
    <property type="nucleotide sequence ID" value="NZ_JAHQCW010000059.1"/>
</dbReference>
<sequence length="153" mass="16985">MIYLIITAGILVLDLAVKAYIEKTKQPGDTQEILGGKVILQKVYNRGLCLNLLDKKRNIVVGLSAGCTLAVLLFYIGLLFQKGYHGLKLALSLLAGGALSNLYDRLVRKYVVDYFSFQVKWKRLSKVVFNLADLFIFVGSALAVLSTLCRRKA</sequence>
<evidence type="ECO:0000313" key="12">
    <source>
        <dbReference type="Proteomes" id="UP000712157"/>
    </source>
</evidence>
<evidence type="ECO:0000256" key="3">
    <source>
        <dbReference type="ARBA" id="ARBA00022670"/>
    </source>
</evidence>
<evidence type="ECO:0000256" key="1">
    <source>
        <dbReference type="ARBA" id="ARBA00006139"/>
    </source>
</evidence>
<comment type="caution">
    <text evidence="11">The sequence shown here is derived from an EMBL/GenBank/DDBJ whole genome shotgun (WGS) entry which is preliminary data.</text>
</comment>
<feature type="transmembrane region" description="Helical" evidence="9">
    <location>
        <begin position="59"/>
        <end position="80"/>
    </location>
</feature>
<accession>A0A949K9B4</accession>
<dbReference type="GO" id="GO:0006508">
    <property type="term" value="P:proteolysis"/>
    <property type="evidence" value="ECO:0007669"/>
    <property type="project" value="UniProtKB-KW"/>
</dbReference>
<comment type="catalytic activity">
    <reaction evidence="9">
        <text>Release of signal peptides from bacterial membrane prolipoproteins. Hydrolyzes -Xaa-Yaa-Zaa-|-(S,diacylglyceryl)Cys-, in which Xaa is hydrophobic (preferably Leu), and Yaa (Ala or Ser) and Zaa (Gly or Ala) have small, neutral side chains.</text>
        <dbReference type="EC" id="3.4.23.36"/>
    </reaction>
</comment>
<comment type="pathway">
    <text evidence="9">Protein modification; lipoprotein biosynthesis (signal peptide cleavage).</text>
</comment>
<evidence type="ECO:0000256" key="7">
    <source>
        <dbReference type="ARBA" id="ARBA00022989"/>
    </source>
</evidence>
<name>A0A949K9B4_9FIRM</name>
<dbReference type="PANTHER" id="PTHR33695">
    <property type="entry name" value="LIPOPROTEIN SIGNAL PEPTIDASE"/>
    <property type="match status" value="1"/>
</dbReference>
<gene>
    <name evidence="9" type="primary">lspA</name>
    <name evidence="11" type="ORF">KTH89_23050</name>
</gene>
<dbReference type="Proteomes" id="UP000712157">
    <property type="component" value="Unassembled WGS sequence"/>
</dbReference>
<keyword evidence="8 9" id="KW-0472">Membrane</keyword>
<organism evidence="11 12">
    <name type="scientific">Diplocloster agilis</name>
    <dbReference type="NCBI Taxonomy" id="2850323"/>
    <lineage>
        <taxon>Bacteria</taxon>
        <taxon>Bacillati</taxon>
        <taxon>Bacillota</taxon>
        <taxon>Clostridia</taxon>
        <taxon>Lachnospirales</taxon>
        <taxon>Lachnospiraceae</taxon>
        <taxon>Diplocloster</taxon>
    </lineage>
</organism>
<dbReference type="HAMAP" id="MF_00161">
    <property type="entry name" value="LspA"/>
    <property type="match status" value="1"/>
</dbReference>
<evidence type="ECO:0000256" key="4">
    <source>
        <dbReference type="ARBA" id="ARBA00022692"/>
    </source>
</evidence>
<protein>
    <recommendedName>
        <fullName evidence="9">Lipoprotein signal peptidase</fullName>
        <ecNumber evidence="9">3.4.23.36</ecNumber>
    </recommendedName>
    <alternativeName>
        <fullName evidence="9">Prolipoprotein signal peptidase</fullName>
    </alternativeName>
    <alternativeName>
        <fullName evidence="9">Signal peptidase II</fullName>
        <shortName evidence="9">SPase II</shortName>
    </alternativeName>
</protein>
<evidence type="ECO:0000256" key="2">
    <source>
        <dbReference type="ARBA" id="ARBA00022475"/>
    </source>
</evidence>
<proteinExistence type="inferred from homology"/>
<dbReference type="PANTHER" id="PTHR33695:SF1">
    <property type="entry name" value="LIPOPROTEIN SIGNAL PEPTIDASE"/>
    <property type="match status" value="1"/>
</dbReference>
<keyword evidence="7 9" id="KW-1133">Transmembrane helix</keyword>
<dbReference type="EC" id="3.4.23.36" evidence="9"/>
<keyword evidence="4 9" id="KW-0812">Transmembrane</keyword>
<dbReference type="Pfam" id="PF01252">
    <property type="entry name" value="Peptidase_A8"/>
    <property type="match status" value="1"/>
</dbReference>
<dbReference type="PRINTS" id="PR00781">
    <property type="entry name" value="LIPOSIGPTASE"/>
</dbReference>
<dbReference type="EMBL" id="JAHQCW010000059">
    <property type="protein sequence ID" value="MBU9739417.1"/>
    <property type="molecule type" value="Genomic_DNA"/>
</dbReference>
<dbReference type="AlphaFoldDB" id="A0A949K9B4"/>
<keyword evidence="5 9" id="KW-0064">Aspartyl protease</keyword>
<keyword evidence="6 9" id="KW-0378">Hydrolase</keyword>
<keyword evidence="2 9" id="KW-1003">Cell membrane</keyword>
<comment type="function">
    <text evidence="9">This protein specifically catalyzes the removal of signal peptides from prolipoproteins.</text>
</comment>
<dbReference type="GO" id="GO:0005886">
    <property type="term" value="C:plasma membrane"/>
    <property type="evidence" value="ECO:0007669"/>
    <property type="project" value="UniProtKB-SubCell"/>
</dbReference>
<evidence type="ECO:0000256" key="10">
    <source>
        <dbReference type="RuleBase" id="RU004181"/>
    </source>
</evidence>
<dbReference type="InterPro" id="IPR001872">
    <property type="entry name" value="Peptidase_A8"/>
</dbReference>
<evidence type="ECO:0000313" key="11">
    <source>
        <dbReference type="EMBL" id="MBU9739417.1"/>
    </source>
</evidence>
<dbReference type="GO" id="GO:0004190">
    <property type="term" value="F:aspartic-type endopeptidase activity"/>
    <property type="evidence" value="ECO:0007669"/>
    <property type="project" value="UniProtKB-UniRule"/>
</dbReference>
<comment type="subcellular location">
    <subcellularLocation>
        <location evidence="9">Cell membrane</location>
        <topology evidence="9">Multi-pass membrane protein</topology>
    </subcellularLocation>
</comment>
<keyword evidence="3 9" id="KW-0645">Protease</keyword>
<evidence type="ECO:0000256" key="5">
    <source>
        <dbReference type="ARBA" id="ARBA00022750"/>
    </source>
</evidence>
<feature type="active site" evidence="9">
    <location>
        <position position="113"/>
    </location>
</feature>